<dbReference type="OrthoDB" id="6904246at2"/>
<dbReference type="NCBIfam" id="TIGR01643">
    <property type="entry name" value="YD_repeat_2x"/>
    <property type="match status" value="1"/>
</dbReference>
<evidence type="ECO:0000259" key="6">
    <source>
        <dbReference type="Pfam" id="PF12256"/>
    </source>
</evidence>
<evidence type="ECO:0000256" key="2">
    <source>
        <dbReference type="ARBA" id="ARBA00022525"/>
    </source>
</evidence>
<sequence length="2383" mass="261189">MLAVVRCLLLTVLVLVGFSAKANSGGYELFSDYAGDIYLAAPKQFVLIHAEVSVPLALTPANGLMRLFQGATGWQVEYLTEEQWRALQLQQGHSSVRQLSYADYTGNGVGDLRILFHEANLPVITLSNLDTEATVSAVGGNVYDPIEPLPTSIVAGSVVGLTAGEFRVDESGAATYQIPLSLPAGIAGVQPQLAFSYNSSGGDGYMGVGWSFSGASAVTRCPKNIAVDGVQGNVAFSASDRLCLDGQRLVTNGKENDIGVADSAYWNNSTLLHTEIDSFSTVRRHGSAAQGPLAFTVETKSGEIHYYGDVSAVSGSDTMGNPLAISLRNAAGGSETGTDAFFDTASNSGTARLWALKAIKDAKGNYIVYKYQKDLAKGEHYLTEVHYTGRAGGAAPFAKVQLNYANNPKRAAGWQAGSRVMMSKLLSNVSVYLDGSADSNIVRHYQLNYVSSNVLEEKNHLISVQECADKGLQQCLPATQFDWQKPAAKTTTYQTRCETEPGVPQFCWQEPVTENYVPFSTASELKGSSFDRYNQQFIDINGDGYVDMLYVRSNQWKLRLGGGQVTYQQRCQNIPGEPTFCWEEPVTNNYVNEIGLTNVGINKKQFAQSIDYNGDGQRDLLVANSATSNWHIIAYTPSTTSATRCEPEPYGRQLCETYDIQLNHTLINTNRVAYGLEGGAFVADIDGDGLEDIVYVRDGRFRWYQNLGSVINGSPFSSEKDLGPIGESSGGVFDMYPDRFTADMKSASMLDINGDGKTDLIVKVSQTVWEPDPGSGCQIQIQSEPAYSTQSVQTSPTSACGQWVTTNSVKLFTSTGSSLVERQNLGNIADVRAVDLNGDGYTDLMYRSNTRWYYRMSNGNLLLAARQASLPAVSNSLLGLTYFIDINGDGRTDVLLPTSSSNWSIYLSRPTDTTEQVLFEQRGSRTFDSNAAIQFADINADGKLDLLTATNDNGWKIFHSLRPHINEYAINKITNGWGVVTDIEYKNITNKSVYFRDASSNNTSSDFFSPRAGMYVVSKVSSEVNPTKKVSVTYQYGGLLVHKKGRGMLGFEVLRTKDQQTNVVTETVYNQLWPYTGIPKTTTQVITVNGTEHLLSFAKNTVAKRATSQGGVYPYISASEEHSYQLGSNNQHYALAKTSSSFSYDTYGNLLTNTVVQSDANTTSQKLTTTTVNSYGTSVVHQRYGRLATTKVTKTQGSKSLVRESQFDYYDKTGGLLLKTEILAPNNSALRTSTQYSYDAAGNISRKAVTAGTNATGSVTATRASDSVYDSRLRYLKESINPLGYKTVYTYNGLSADTVTGRVNYINTVDANNQTSRQYLTALGQSYRSYIKGHSSSDPVINSYTERLYCSQISGGCGVTGAYARIRQYADGGGEQLQFLDKYGRDIESRTKLLTGSWSVSRTTYDAQGRPEYSYEPGIGAASGHASRVEYDSLGRAYKTHLASGGVSEISYRGFLTITTDPEGKTQQTLTNYLGQTQQVKDHLNNILDYSYDPFGNLETVHAQSVTGVRSLRTQNFYDAYGRKYRMNDQDKGVWNYSYNAFGELLSQTDAKNQTTAFDYDSIGRMTRRYDPSGTSCWDYGNSVASYNRGQLTRVRSFGTNQPCTTTATPDYEELYSYNSRALPASKLTRTAGSSFSVSSSYDSFNRLHLLTYPSWTLNPADDLVIKHEYQHGSLVKLTDNKSNRVYQHIQAVNARGQATKVVYANGVTEDRSFYGASGWLDTLTVKRGATHVHNMDYNYDYVGNVTQRQLNFGNVGSQAGFTEIFGYDDLHRVTSRTISAVSGSAGYSSLPAALKMNESYRFDHFGNMTFKTNVGNYCYDSSKTNRLTGVWSGSNCTGTRHYNFSYDNNGNVTNDGKRSLTYTAFDKPARVTQGANRTDFAYGPNRELYRRTDVRDNKTTDTLYIGGLYERVSLPTAVTEHKFYVGNAVITKRSNNAHDEYYLHKDGQGSTTSITNATGSLLQQFIYDPWGKQYSVSTNSVFTTYSNPGDSKGYTGHKMINDFDVIHMGGRIYDPTLGRFLQADPFIQAPENSQNYNRYSYVINNPLRYVDPSGYNFLEKIAKPFKKLGRSILKALGPKVSGWLVSIGSAWCGPYYAACVAAGNYEIARSQGANSTGALRGAFTAGAMAYVGQQANTQWGQGSWQSVATQATAGGIAADLNGGKFGHGFWAAGFNAFQQGPNSGAGYGQDLNSWGDYASSFGNYMVSSYTRDEMARFARKNGMTLTELNILLTLNSFAGNYIAGSRYDAKTNEMTGFTSREAGVWGVLWDVNDTLLGYQGYLDASGFDYINSANAGSHISYCHSLGTLTCNTLVAKGFAPSASLNSLPFGNVAYGANQRMTQLGKWDIVNGFIFGRMFNWGATSTNCRSIDDALCHGGSNYR</sequence>
<dbReference type="Pfam" id="PF03534">
    <property type="entry name" value="SpvB"/>
    <property type="match status" value="1"/>
</dbReference>
<dbReference type="InterPro" id="IPR003284">
    <property type="entry name" value="Sal_SpvB"/>
</dbReference>
<evidence type="ECO:0000259" key="7">
    <source>
        <dbReference type="Pfam" id="PF25023"/>
    </source>
</evidence>
<dbReference type="InterPro" id="IPR022045">
    <property type="entry name" value="TcdB_toxin_mid/N"/>
</dbReference>
<evidence type="ECO:0000313" key="8">
    <source>
        <dbReference type="EMBL" id="GAB58219.1"/>
    </source>
</evidence>
<evidence type="ECO:0000256" key="3">
    <source>
        <dbReference type="ARBA" id="ARBA00022729"/>
    </source>
</evidence>
<keyword evidence="9" id="KW-1185">Reference proteome</keyword>
<dbReference type="EMBL" id="BAFK01000005">
    <property type="protein sequence ID" value="GAB58219.1"/>
    <property type="molecule type" value="Genomic_DNA"/>
</dbReference>
<comment type="caution">
    <text evidence="8">The sequence shown here is derived from an EMBL/GenBank/DDBJ whole genome shotgun (WGS) entry which is preliminary data.</text>
</comment>
<comment type="subcellular location">
    <subcellularLocation>
        <location evidence="1">Secreted</location>
    </subcellularLocation>
</comment>
<dbReference type="InterPro" id="IPR013517">
    <property type="entry name" value="FG-GAP"/>
</dbReference>
<dbReference type="InterPro" id="IPR006530">
    <property type="entry name" value="YD"/>
</dbReference>
<accession>I1DVZ1</accession>
<dbReference type="Pfam" id="PF25023">
    <property type="entry name" value="TEN_YD-shell"/>
    <property type="match status" value="1"/>
</dbReference>
<dbReference type="Pfam" id="PF12256">
    <property type="entry name" value="TcdB_toxin_midN"/>
    <property type="match status" value="1"/>
</dbReference>
<evidence type="ECO:0000313" key="9">
    <source>
        <dbReference type="Proteomes" id="UP000004374"/>
    </source>
</evidence>
<dbReference type="PANTHER" id="PTHR32305">
    <property type="match status" value="1"/>
</dbReference>
<proteinExistence type="predicted"/>
<name>I1DVZ1_9GAMM</name>
<dbReference type="Pfam" id="PF05593">
    <property type="entry name" value="RHS_repeat"/>
    <property type="match status" value="1"/>
</dbReference>
<evidence type="ECO:0000256" key="1">
    <source>
        <dbReference type="ARBA" id="ARBA00004613"/>
    </source>
</evidence>
<gene>
    <name evidence="8" type="ORF">RNAN_1190</name>
</gene>
<evidence type="ECO:0000256" key="4">
    <source>
        <dbReference type="ARBA" id="ARBA00022737"/>
    </source>
</evidence>
<dbReference type="STRING" id="562729.RNAN_1190"/>
<feature type="domain" description="Teneurin-like YD-shell" evidence="7">
    <location>
        <begin position="1929"/>
        <end position="2047"/>
    </location>
</feature>
<dbReference type="InterPro" id="IPR028994">
    <property type="entry name" value="Integrin_alpha_N"/>
</dbReference>
<organism evidence="8 9">
    <name type="scientific">Rheinheimera nanhaiensis E407-8</name>
    <dbReference type="NCBI Taxonomy" id="562729"/>
    <lineage>
        <taxon>Bacteria</taxon>
        <taxon>Pseudomonadati</taxon>
        <taxon>Pseudomonadota</taxon>
        <taxon>Gammaproteobacteria</taxon>
        <taxon>Chromatiales</taxon>
        <taxon>Chromatiaceae</taxon>
        <taxon>Rheinheimera</taxon>
    </lineage>
</organism>
<evidence type="ECO:0000256" key="5">
    <source>
        <dbReference type="ARBA" id="ARBA00023026"/>
    </source>
</evidence>
<keyword evidence="3" id="KW-0732">Signal</keyword>
<dbReference type="GO" id="GO:0005737">
    <property type="term" value="C:cytoplasm"/>
    <property type="evidence" value="ECO:0007669"/>
    <property type="project" value="InterPro"/>
</dbReference>
<dbReference type="PANTHER" id="PTHR32305:SF15">
    <property type="entry name" value="PROTEIN RHSA-RELATED"/>
    <property type="match status" value="1"/>
</dbReference>
<dbReference type="InterPro" id="IPR056823">
    <property type="entry name" value="TEN-like_YD-shell"/>
</dbReference>
<dbReference type="InterPro" id="IPR050708">
    <property type="entry name" value="T6SS_VgrG/RHS"/>
</dbReference>
<dbReference type="GO" id="GO:0005576">
    <property type="term" value="C:extracellular region"/>
    <property type="evidence" value="ECO:0007669"/>
    <property type="project" value="UniProtKB-SubCell"/>
</dbReference>
<keyword evidence="2" id="KW-0964">Secreted</keyword>
<reference evidence="8 9" key="1">
    <citation type="journal article" date="2012" name="J. Bacteriol.">
        <title>Genome Sequence of the Protease-Producing Bacterium Rheinheimera nanhaiensis E407-8T, Isolated from Deep-Sea Sediment of the South China Sea.</title>
        <authorList>
            <person name="Zhang X.-Y."/>
            <person name="Zhang Y.-J."/>
            <person name="Qin Q.-L."/>
            <person name="Xie B.-B."/>
            <person name="Chen X.-L."/>
            <person name="Zhou B.-C."/>
            <person name="Zhang Y.-Z."/>
        </authorList>
    </citation>
    <scope>NUCLEOTIDE SEQUENCE [LARGE SCALE GENOMIC DNA]</scope>
    <source>
        <strain evidence="8 9">E407-8</strain>
    </source>
</reference>
<protein>
    <submittedName>
        <fullName evidence="8">Uncharacterized protein</fullName>
    </submittedName>
</protein>
<dbReference type="InterPro" id="IPR031325">
    <property type="entry name" value="RHS_repeat"/>
</dbReference>
<dbReference type="SUPFAM" id="SSF69318">
    <property type="entry name" value="Integrin alpha N-terminal domain"/>
    <property type="match status" value="1"/>
</dbReference>
<feature type="domain" description="Insecticide toxin TcdB middle/N-terminal" evidence="6">
    <location>
        <begin position="926"/>
        <end position="1077"/>
    </location>
</feature>
<dbReference type="InterPro" id="IPR022385">
    <property type="entry name" value="Rhs_assc_core"/>
</dbReference>
<dbReference type="Gene3D" id="2.180.10.10">
    <property type="entry name" value="RHS repeat-associated core"/>
    <property type="match status" value="1"/>
</dbReference>
<dbReference type="Proteomes" id="UP000004374">
    <property type="component" value="Unassembled WGS sequence"/>
</dbReference>
<dbReference type="Pfam" id="PF13517">
    <property type="entry name" value="FG-GAP_3"/>
    <property type="match status" value="2"/>
</dbReference>
<keyword evidence="4" id="KW-0677">Repeat</keyword>
<dbReference type="NCBIfam" id="TIGR03696">
    <property type="entry name" value="Rhs_assc_core"/>
    <property type="match status" value="1"/>
</dbReference>
<dbReference type="RefSeq" id="WP_008219699.1">
    <property type="nucleotide sequence ID" value="NZ_BAFK01000005.1"/>
</dbReference>
<keyword evidence="5" id="KW-0843">Virulence</keyword>